<sequence length="212" mass="24567">MKIERLQAFSDGMYAILITILVLEFVVPEYQVGHLLDGMLNQWPIFFAYILSYVYVGTLWLFHHDFFLSLKQIDRKLNIINMVSLFTVTLINYPTLLVAATLKRGNINDLRVAFMTYAFVAMLISLTYFWLYSYAASHSELAVKGDMNKELYSRIKYDPWRSVAVYGLAIGLMWLSAWLGAAMVVAGIIWHFIAYMRLGRNLHELHAPEHKK</sequence>
<keyword evidence="5 13" id="KW-0812">Transmembrane</keyword>
<keyword evidence="7" id="KW-0630">Potassium</keyword>
<dbReference type="Pfam" id="PF06736">
    <property type="entry name" value="TMEM175"/>
    <property type="match status" value="1"/>
</dbReference>
<evidence type="ECO:0000256" key="7">
    <source>
        <dbReference type="ARBA" id="ARBA00022958"/>
    </source>
</evidence>
<proteinExistence type="inferred from homology"/>
<keyword evidence="15" id="KW-1185">Reference proteome</keyword>
<keyword evidence="4" id="KW-0633">Potassium transport</keyword>
<evidence type="ECO:0000256" key="9">
    <source>
        <dbReference type="ARBA" id="ARBA00023065"/>
    </source>
</evidence>
<comment type="subcellular location">
    <subcellularLocation>
        <location evidence="1">Membrane</location>
        <topology evidence="1">Multi-pass membrane protein</topology>
    </subcellularLocation>
</comment>
<gene>
    <name evidence="14" type="ORF">EQG49_07895</name>
</gene>
<evidence type="ECO:0000256" key="10">
    <source>
        <dbReference type="ARBA" id="ARBA00023136"/>
    </source>
</evidence>
<dbReference type="GO" id="GO:0005267">
    <property type="term" value="F:potassium channel activity"/>
    <property type="evidence" value="ECO:0007669"/>
    <property type="project" value="UniProtKB-KW"/>
</dbReference>
<evidence type="ECO:0000256" key="4">
    <source>
        <dbReference type="ARBA" id="ARBA00022538"/>
    </source>
</evidence>
<evidence type="ECO:0000256" key="11">
    <source>
        <dbReference type="ARBA" id="ARBA00023303"/>
    </source>
</evidence>
<protein>
    <submittedName>
        <fullName evidence="14">DUF1211 domain-containing protein</fullName>
    </submittedName>
</protein>
<evidence type="ECO:0000313" key="14">
    <source>
        <dbReference type="EMBL" id="QBO36391.1"/>
    </source>
</evidence>
<feature type="transmembrane region" description="Helical" evidence="13">
    <location>
        <begin position="163"/>
        <end position="193"/>
    </location>
</feature>
<evidence type="ECO:0000256" key="12">
    <source>
        <dbReference type="ARBA" id="ARBA00034430"/>
    </source>
</evidence>
<dbReference type="GO" id="GO:0016020">
    <property type="term" value="C:membrane"/>
    <property type="evidence" value="ECO:0007669"/>
    <property type="project" value="UniProtKB-SubCell"/>
</dbReference>
<evidence type="ECO:0000256" key="13">
    <source>
        <dbReference type="SAM" id="Phobius"/>
    </source>
</evidence>
<dbReference type="PANTHER" id="PTHR31462">
    <property type="entry name" value="ENDOSOMAL/LYSOSOMAL POTASSIUM CHANNEL TMEM175"/>
    <property type="match status" value="1"/>
</dbReference>
<feature type="transmembrane region" description="Helical" evidence="13">
    <location>
        <begin position="83"/>
        <end position="102"/>
    </location>
</feature>
<feature type="transmembrane region" description="Helical" evidence="13">
    <location>
        <begin position="114"/>
        <end position="135"/>
    </location>
</feature>
<keyword evidence="9" id="KW-0406">Ion transport</keyword>
<dbReference type="Proteomes" id="UP000292886">
    <property type="component" value="Chromosome"/>
</dbReference>
<reference evidence="15" key="1">
    <citation type="submission" date="2019-03" db="EMBL/GenBank/DDBJ databases">
        <title>Weissella sp. 26KH-42 Genome sequencing.</title>
        <authorList>
            <person name="Heo J."/>
            <person name="Kim S.-J."/>
            <person name="Kim J.-S."/>
            <person name="Hong S.-B."/>
            <person name="Kwon S.-W."/>
        </authorList>
    </citation>
    <scope>NUCLEOTIDE SEQUENCE [LARGE SCALE GENOMIC DNA]</scope>
    <source>
        <strain evidence="15">26KH-42</strain>
    </source>
</reference>
<dbReference type="GO" id="GO:0015252">
    <property type="term" value="F:proton channel activity"/>
    <property type="evidence" value="ECO:0007669"/>
    <property type="project" value="InterPro"/>
</dbReference>
<evidence type="ECO:0000256" key="3">
    <source>
        <dbReference type="ARBA" id="ARBA00022448"/>
    </source>
</evidence>
<keyword evidence="8 13" id="KW-1133">Transmembrane helix</keyword>
<evidence type="ECO:0000256" key="1">
    <source>
        <dbReference type="ARBA" id="ARBA00004141"/>
    </source>
</evidence>
<evidence type="ECO:0000256" key="8">
    <source>
        <dbReference type="ARBA" id="ARBA00022989"/>
    </source>
</evidence>
<keyword evidence="3" id="KW-0813">Transport</keyword>
<comment type="catalytic activity">
    <reaction evidence="12">
        <text>K(+)(in) = K(+)(out)</text>
        <dbReference type="Rhea" id="RHEA:29463"/>
        <dbReference type="ChEBI" id="CHEBI:29103"/>
    </reaction>
</comment>
<name>A0A4P6YUJ0_9LACO</name>
<keyword evidence="11" id="KW-0407">Ion channel</keyword>
<keyword evidence="10 13" id="KW-0472">Membrane</keyword>
<accession>A0A4P6YUJ0</accession>
<evidence type="ECO:0000256" key="6">
    <source>
        <dbReference type="ARBA" id="ARBA00022826"/>
    </source>
</evidence>
<feature type="transmembrane region" description="Helical" evidence="13">
    <location>
        <begin position="12"/>
        <end position="31"/>
    </location>
</feature>
<evidence type="ECO:0000256" key="5">
    <source>
        <dbReference type="ARBA" id="ARBA00022692"/>
    </source>
</evidence>
<comment type="similarity">
    <text evidence="2">Belongs to the TMEM175 family.</text>
</comment>
<dbReference type="EMBL" id="CP037940">
    <property type="protein sequence ID" value="QBO36391.1"/>
    <property type="molecule type" value="Genomic_DNA"/>
</dbReference>
<dbReference type="KEGG" id="wei:EQG49_07895"/>
<keyword evidence="6" id="KW-0631">Potassium channel</keyword>
<dbReference type="InterPro" id="IPR010617">
    <property type="entry name" value="TMEM175-like"/>
</dbReference>
<feature type="transmembrane region" description="Helical" evidence="13">
    <location>
        <begin position="43"/>
        <end position="62"/>
    </location>
</feature>
<evidence type="ECO:0000313" key="15">
    <source>
        <dbReference type="Proteomes" id="UP000292886"/>
    </source>
</evidence>
<dbReference type="AlphaFoldDB" id="A0A4P6YUJ0"/>
<dbReference type="OrthoDB" id="7626281at2"/>
<dbReference type="PANTHER" id="PTHR31462:SF5">
    <property type="entry name" value="ENDOSOMAL_LYSOSOMAL PROTON CHANNEL TMEM175"/>
    <property type="match status" value="1"/>
</dbReference>
<evidence type="ECO:0000256" key="2">
    <source>
        <dbReference type="ARBA" id="ARBA00006920"/>
    </source>
</evidence>
<dbReference type="RefSeq" id="WP_133363468.1">
    <property type="nucleotide sequence ID" value="NZ_CP037940.1"/>
</dbReference>
<organism evidence="14 15">
    <name type="scientific">Periweissella cryptocerci</name>
    <dbReference type="NCBI Taxonomy" id="2506420"/>
    <lineage>
        <taxon>Bacteria</taxon>
        <taxon>Bacillati</taxon>
        <taxon>Bacillota</taxon>
        <taxon>Bacilli</taxon>
        <taxon>Lactobacillales</taxon>
        <taxon>Lactobacillaceae</taxon>
        <taxon>Periweissella</taxon>
    </lineage>
</organism>